<keyword evidence="1 5" id="KW-0678">Repressor</keyword>
<dbReference type="InterPro" id="IPR029016">
    <property type="entry name" value="GAF-like_dom_sf"/>
</dbReference>
<dbReference type="PANTHER" id="PTHR34824">
    <property type="entry name" value="HEAT-INDUCIBLE TRANSCRIPTION REPRESSOR HRCA"/>
    <property type="match status" value="1"/>
</dbReference>
<dbReference type="GO" id="GO:0003677">
    <property type="term" value="F:DNA binding"/>
    <property type="evidence" value="ECO:0007669"/>
    <property type="project" value="InterPro"/>
</dbReference>
<dbReference type="HAMAP" id="MF_00081">
    <property type="entry name" value="HrcA"/>
    <property type="match status" value="1"/>
</dbReference>
<dbReference type="InterPro" id="IPR002571">
    <property type="entry name" value="HrcA"/>
</dbReference>
<name>A0A5R8QEY4_9FIRM</name>
<evidence type="ECO:0000313" key="7">
    <source>
        <dbReference type="EMBL" id="TLG76589.1"/>
    </source>
</evidence>
<comment type="function">
    <text evidence="5">Negative regulator of class I heat shock genes (grpE-dnaK-dnaJ and groELS operons). Prevents heat-shock induction of these operons.</text>
</comment>
<dbReference type="GO" id="GO:0045892">
    <property type="term" value="P:negative regulation of DNA-templated transcription"/>
    <property type="evidence" value="ECO:0007669"/>
    <property type="project" value="UniProtKB-UniRule"/>
</dbReference>
<dbReference type="PANTHER" id="PTHR34824:SF1">
    <property type="entry name" value="HEAT-INDUCIBLE TRANSCRIPTION REPRESSOR HRCA"/>
    <property type="match status" value="1"/>
</dbReference>
<proteinExistence type="inferred from homology"/>
<keyword evidence="3 5" id="KW-0346">Stress response</keyword>
<dbReference type="InterPro" id="IPR036390">
    <property type="entry name" value="WH_DNA-bd_sf"/>
</dbReference>
<evidence type="ECO:0000256" key="1">
    <source>
        <dbReference type="ARBA" id="ARBA00022491"/>
    </source>
</evidence>
<dbReference type="Gene3D" id="3.30.390.60">
    <property type="entry name" value="Heat-inducible transcription repressor hrca homolog, domain 3"/>
    <property type="match status" value="1"/>
</dbReference>
<dbReference type="Proteomes" id="UP000306912">
    <property type="component" value="Unassembled WGS sequence"/>
</dbReference>
<evidence type="ECO:0000256" key="4">
    <source>
        <dbReference type="ARBA" id="ARBA00023163"/>
    </source>
</evidence>
<evidence type="ECO:0000256" key="3">
    <source>
        <dbReference type="ARBA" id="ARBA00023016"/>
    </source>
</evidence>
<organism evidence="7 8">
    <name type="scientific">Culicoidibacter larvae</name>
    <dbReference type="NCBI Taxonomy" id="2579976"/>
    <lineage>
        <taxon>Bacteria</taxon>
        <taxon>Bacillati</taxon>
        <taxon>Bacillota</taxon>
        <taxon>Culicoidibacteria</taxon>
        <taxon>Culicoidibacterales</taxon>
        <taxon>Culicoidibacteraceae</taxon>
        <taxon>Culicoidibacter</taxon>
    </lineage>
</organism>
<dbReference type="NCBIfam" id="TIGR00331">
    <property type="entry name" value="hrcA"/>
    <property type="match status" value="1"/>
</dbReference>
<dbReference type="AlphaFoldDB" id="A0A5R8QEY4"/>
<evidence type="ECO:0000313" key="8">
    <source>
        <dbReference type="Proteomes" id="UP000306912"/>
    </source>
</evidence>
<evidence type="ECO:0000256" key="5">
    <source>
        <dbReference type="HAMAP-Rule" id="MF_00081"/>
    </source>
</evidence>
<dbReference type="SUPFAM" id="SSF55781">
    <property type="entry name" value="GAF domain-like"/>
    <property type="match status" value="1"/>
</dbReference>
<evidence type="ECO:0000259" key="6">
    <source>
        <dbReference type="Pfam" id="PF01628"/>
    </source>
</evidence>
<dbReference type="Gene3D" id="3.30.450.40">
    <property type="match status" value="1"/>
</dbReference>
<gene>
    <name evidence="5 7" type="primary">hrcA</name>
    <name evidence="7" type="ORF">FEZ08_02930</name>
</gene>
<dbReference type="InterPro" id="IPR023120">
    <property type="entry name" value="WHTH_transcript_rep_HrcA_IDD"/>
</dbReference>
<dbReference type="SUPFAM" id="SSF46785">
    <property type="entry name" value="Winged helix' DNA-binding domain"/>
    <property type="match status" value="1"/>
</dbReference>
<dbReference type="Pfam" id="PF01628">
    <property type="entry name" value="HrcA"/>
    <property type="match status" value="1"/>
</dbReference>
<dbReference type="PIRSF" id="PIRSF005485">
    <property type="entry name" value="HrcA"/>
    <property type="match status" value="1"/>
</dbReference>
<dbReference type="Gene3D" id="1.10.10.10">
    <property type="entry name" value="Winged helix-like DNA-binding domain superfamily/Winged helix DNA-binding domain"/>
    <property type="match status" value="1"/>
</dbReference>
<dbReference type="FunCoup" id="A0A5R8QEY4">
    <property type="interactions" value="170"/>
</dbReference>
<feature type="domain" description="Heat-inducible transcription repressor HrcA C-terminal" evidence="6">
    <location>
        <begin position="120"/>
        <end position="333"/>
    </location>
</feature>
<dbReference type="InterPro" id="IPR036388">
    <property type="entry name" value="WH-like_DNA-bd_sf"/>
</dbReference>
<dbReference type="InParanoid" id="A0A5R8QEY4"/>
<comment type="caution">
    <text evidence="7">The sequence shown here is derived from an EMBL/GenBank/DDBJ whole genome shotgun (WGS) entry which is preliminary data.</text>
</comment>
<reference evidence="7 8" key="1">
    <citation type="submission" date="2019-05" db="EMBL/GenBank/DDBJ databases">
        <title>Culicoidintestinum kansasii gen. nov., sp. nov. from the gastrointestinal tract of the biting midge, Culicoides sonorensis.</title>
        <authorList>
            <person name="Neupane S."/>
            <person name="Ghosh A."/>
            <person name="Gunther S."/>
            <person name="Martin K."/>
            <person name="Zurek L."/>
        </authorList>
    </citation>
    <scope>NUCLEOTIDE SEQUENCE [LARGE SCALE GENOMIC DNA]</scope>
    <source>
        <strain evidence="7 8">CS-1</strain>
    </source>
</reference>
<keyword evidence="8" id="KW-1185">Reference proteome</keyword>
<keyword evidence="4 5" id="KW-0804">Transcription</keyword>
<protein>
    <recommendedName>
        <fullName evidence="5">Heat-inducible transcription repressor HrcA</fullName>
    </recommendedName>
</protein>
<dbReference type="InterPro" id="IPR021153">
    <property type="entry name" value="HrcA_C"/>
</dbReference>
<sequence>MLKEVIIVLTTRRSIVLKAIIDEFIHTAHPVGSKLLIQKYDMPYSSATIRNEMAMLEELGLLEKTHTSSGRVPSLSGYRFYINHFLDIADDVQEVTDDDMDAAEQIERIVMRRDIAFDEKIQLLLRVLSDETGLTAIFIGPSARRNTIVQVRMLRVSANQAAVLVVTDQGQIETRLFQLATMYEFEMLDNTIKFLNQMLNGVPLNEVFDKLENDIKPLLEEYIDHYDQIHDAILQFFSAMNTSITYFSGQANLLLQSEFERNTIKAMFEFLEDDARLSSLKQNEPGIDIRIGSEIGDVCFEECALISTTFRMPIRGHGTIAILGPIRLDYQKVAELLNIVGKTITI</sequence>
<comment type="similarity">
    <text evidence="5">Belongs to the HrcA family.</text>
</comment>
<dbReference type="EMBL" id="VBWP01000002">
    <property type="protein sequence ID" value="TLG76589.1"/>
    <property type="molecule type" value="Genomic_DNA"/>
</dbReference>
<accession>A0A5R8QEY4</accession>
<dbReference type="OrthoDB" id="9783139at2"/>
<keyword evidence="2 5" id="KW-0805">Transcription regulation</keyword>
<evidence type="ECO:0000256" key="2">
    <source>
        <dbReference type="ARBA" id="ARBA00023015"/>
    </source>
</evidence>